<dbReference type="OrthoDB" id="6490813at2759"/>
<proteinExistence type="predicted"/>
<organism evidence="1">
    <name type="scientific">Medioppia subpectinata</name>
    <dbReference type="NCBI Taxonomy" id="1979941"/>
    <lineage>
        <taxon>Eukaryota</taxon>
        <taxon>Metazoa</taxon>
        <taxon>Ecdysozoa</taxon>
        <taxon>Arthropoda</taxon>
        <taxon>Chelicerata</taxon>
        <taxon>Arachnida</taxon>
        <taxon>Acari</taxon>
        <taxon>Acariformes</taxon>
        <taxon>Sarcoptiformes</taxon>
        <taxon>Oribatida</taxon>
        <taxon>Brachypylina</taxon>
        <taxon>Oppioidea</taxon>
        <taxon>Oppiidae</taxon>
        <taxon>Medioppia</taxon>
    </lineage>
</organism>
<sequence length="128" mass="14513">MFEATRLLGVLDYRRNNCMDNLNKQLQGVLVYSAKAGFGRFCKPESKNFEKLLRYESVERCSPETIEDLLTLVRGITGSTMDVFCGDYTESSDKCDKLEAPPKKLKSQRRTKSFVSPMVAVLEGFPEV</sequence>
<evidence type="ECO:0000313" key="2">
    <source>
        <dbReference type="Proteomes" id="UP000759131"/>
    </source>
</evidence>
<dbReference type="EMBL" id="CAJPIZ010002892">
    <property type="protein sequence ID" value="CAG2105647.1"/>
    <property type="molecule type" value="Genomic_DNA"/>
</dbReference>
<dbReference type="EMBL" id="OC857467">
    <property type="protein sequence ID" value="CAD7625217.1"/>
    <property type="molecule type" value="Genomic_DNA"/>
</dbReference>
<dbReference type="Proteomes" id="UP000759131">
    <property type="component" value="Unassembled WGS sequence"/>
</dbReference>
<protein>
    <submittedName>
        <fullName evidence="1">Uncharacterized protein</fullName>
    </submittedName>
</protein>
<evidence type="ECO:0000313" key="1">
    <source>
        <dbReference type="EMBL" id="CAD7625217.1"/>
    </source>
</evidence>
<accession>A0A7R9PY30</accession>
<dbReference type="AlphaFoldDB" id="A0A7R9PY30"/>
<reference evidence="1" key="1">
    <citation type="submission" date="2020-11" db="EMBL/GenBank/DDBJ databases">
        <authorList>
            <person name="Tran Van P."/>
        </authorList>
    </citation>
    <scope>NUCLEOTIDE SEQUENCE</scope>
</reference>
<keyword evidence="2" id="KW-1185">Reference proteome</keyword>
<gene>
    <name evidence="1" type="ORF">OSB1V03_LOCUS5652</name>
</gene>
<name>A0A7R9PY30_9ACAR</name>